<dbReference type="PANTHER" id="PTHR21089:SF1">
    <property type="entry name" value="BIFUNCTIONAL 3-DEHYDROQUINATE DEHYDRATASE_SHIKIMATE DEHYDROGENASE, CHLOROPLASTIC"/>
    <property type="match status" value="1"/>
</dbReference>
<dbReference type="GO" id="GO:0008652">
    <property type="term" value="P:amino acid biosynthetic process"/>
    <property type="evidence" value="ECO:0007669"/>
    <property type="project" value="UniProtKB-KW"/>
</dbReference>
<comment type="caution">
    <text evidence="7">The sequence shown here is derived from an EMBL/GenBank/DDBJ whole genome shotgun (WGS) entry which is preliminary data.</text>
</comment>
<keyword evidence="4" id="KW-0521">NADP</keyword>
<evidence type="ECO:0000259" key="6">
    <source>
        <dbReference type="Pfam" id="PF18317"/>
    </source>
</evidence>
<dbReference type="InterPro" id="IPR046346">
    <property type="entry name" value="Aminoacid_DH-like_N_sf"/>
</dbReference>
<dbReference type="Pfam" id="PF18317">
    <property type="entry name" value="SDH_C"/>
    <property type="match status" value="1"/>
</dbReference>
<dbReference type="GO" id="GO:0005829">
    <property type="term" value="C:cytosol"/>
    <property type="evidence" value="ECO:0007669"/>
    <property type="project" value="TreeGrafter"/>
</dbReference>
<dbReference type="NCBIfam" id="NF001319">
    <property type="entry name" value="PRK00258.3-3"/>
    <property type="match status" value="1"/>
</dbReference>
<dbReference type="HAMAP" id="MF_00222">
    <property type="entry name" value="Shikimate_DH_AroE"/>
    <property type="match status" value="1"/>
</dbReference>
<feature type="binding site" evidence="4">
    <location>
        <begin position="137"/>
        <end position="141"/>
    </location>
    <ligand>
        <name>NADP(+)</name>
        <dbReference type="ChEBI" id="CHEBI:58349"/>
    </ligand>
</feature>
<dbReference type="Gene3D" id="3.40.50.720">
    <property type="entry name" value="NAD(P)-binding Rossmann-like Domain"/>
    <property type="match status" value="1"/>
</dbReference>
<comment type="catalytic activity">
    <reaction evidence="4">
        <text>shikimate + NADP(+) = 3-dehydroshikimate + NADPH + H(+)</text>
        <dbReference type="Rhea" id="RHEA:17737"/>
        <dbReference type="ChEBI" id="CHEBI:15378"/>
        <dbReference type="ChEBI" id="CHEBI:16630"/>
        <dbReference type="ChEBI" id="CHEBI:36208"/>
        <dbReference type="ChEBI" id="CHEBI:57783"/>
        <dbReference type="ChEBI" id="CHEBI:58349"/>
        <dbReference type="EC" id="1.1.1.25"/>
    </reaction>
</comment>
<comment type="caution">
    <text evidence="4">Lacks conserved residue(s) required for the propagation of feature annotation.</text>
</comment>
<dbReference type="Gene3D" id="3.40.50.10860">
    <property type="entry name" value="Leucine Dehydrogenase, chain A, domain 1"/>
    <property type="match status" value="1"/>
</dbReference>
<evidence type="ECO:0000259" key="5">
    <source>
        <dbReference type="Pfam" id="PF08501"/>
    </source>
</evidence>
<feature type="binding site" evidence="4">
    <location>
        <position position="257"/>
    </location>
    <ligand>
        <name>shikimate</name>
        <dbReference type="ChEBI" id="CHEBI:36208"/>
    </ligand>
</feature>
<evidence type="ECO:0000313" key="7">
    <source>
        <dbReference type="EMBL" id="MBS3848252.1"/>
    </source>
</evidence>
<comment type="pathway">
    <text evidence="1 4">Metabolic intermediate biosynthesis; chorismate biosynthesis; chorismate from D-erythrose 4-phosphate and phosphoenolpyruvate: step 4/7.</text>
</comment>
<organism evidence="7 8">
    <name type="scientific">Devosia litorisediminis</name>
    <dbReference type="NCBI Taxonomy" id="2829817"/>
    <lineage>
        <taxon>Bacteria</taxon>
        <taxon>Pseudomonadati</taxon>
        <taxon>Pseudomonadota</taxon>
        <taxon>Alphaproteobacteria</taxon>
        <taxon>Hyphomicrobiales</taxon>
        <taxon>Devosiaceae</taxon>
        <taxon>Devosia</taxon>
    </lineage>
</organism>
<keyword evidence="4" id="KW-0028">Amino-acid biosynthesis</keyword>
<dbReference type="SUPFAM" id="SSF51735">
    <property type="entry name" value="NAD(P)-binding Rossmann-fold domains"/>
    <property type="match status" value="1"/>
</dbReference>
<comment type="subunit">
    <text evidence="4">Homodimer.</text>
</comment>
<dbReference type="InterPro" id="IPR041121">
    <property type="entry name" value="SDH_C"/>
</dbReference>
<dbReference type="EMBL" id="JAGXTP010000001">
    <property type="protein sequence ID" value="MBS3848252.1"/>
    <property type="molecule type" value="Genomic_DNA"/>
</dbReference>
<reference evidence="7" key="1">
    <citation type="submission" date="2021-04" db="EMBL/GenBank/DDBJ databases">
        <title>Devosia litorisediminis sp. nov., isolated from a sand dune.</title>
        <authorList>
            <person name="Park S."/>
            <person name="Yoon J.-H."/>
        </authorList>
    </citation>
    <scope>NUCLEOTIDE SEQUENCE</scope>
    <source>
        <strain evidence="7">BSSL-BM10</strain>
    </source>
</reference>
<dbReference type="Pfam" id="PF08501">
    <property type="entry name" value="Shikimate_dh_N"/>
    <property type="match status" value="1"/>
</dbReference>
<dbReference type="SUPFAM" id="SSF53223">
    <property type="entry name" value="Aminoacid dehydrogenase-like, N-terminal domain"/>
    <property type="match status" value="1"/>
</dbReference>
<gene>
    <name evidence="4" type="primary">aroE</name>
    <name evidence="7" type="ORF">KD146_06035</name>
</gene>
<evidence type="ECO:0000313" key="8">
    <source>
        <dbReference type="Proteomes" id="UP000678281"/>
    </source>
</evidence>
<dbReference type="Proteomes" id="UP000678281">
    <property type="component" value="Unassembled WGS sequence"/>
</dbReference>
<feature type="domain" description="SDH C-terminal" evidence="6">
    <location>
        <begin position="250"/>
        <end position="277"/>
    </location>
</feature>
<evidence type="ECO:0000256" key="1">
    <source>
        <dbReference type="ARBA" id="ARBA00004871"/>
    </source>
</evidence>
<feature type="binding site" evidence="4">
    <location>
        <position position="229"/>
    </location>
    <ligand>
        <name>shikimate</name>
        <dbReference type="ChEBI" id="CHEBI:36208"/>
    </ligand>
</feature>
<feature type="binding site" evidence="4">
    <location>
        <position position="113"/>
    </location>
    <ligand>
        <name>shikimate</name>
        <dbReference type="ChEBI" id="CHEBI:36208"/>
    </ligand>
</feature>
<evidence type="ECO:0000256" key="2">
    <source>
        <dbReference type="ARBA" id="ARBA00023002"/>
    </source>
</evidence>
<comment type="function">
    <text evidence="4">Involved in the biosynthesis of the chorismate, which leads to the biosynthesis of aromatic amino acids. Catalyzes the reversible NADPH linked reduction of 3-dehydroshikimate (DHSA) to yield shikimate (SA).</text>
</comment>
<dbReference type="GO" id="GO:0050661">
    <property type="term" value="F:NADP binding"/>
    <property type="evidence" value="ECO:0007669"/>
    <property type="project" value="TreeGrafter"/>
</dbReference>
<feature type="binding site" evidence="4">
    <location>
        <position position="89"/>
    </location>
    <ligand>
        <name>NADP(+)</name>
        <dbReference type="ChEBI" id="CHEBI:58349"/>
    </ligand>
</feature>
<dbReference type="GO" id="GO:0009423">
    <property type="term" value="P:chorismate biosynthetic process"/>
    <property type="evidence" value="ECO:0007669"/>
    <property type="project" value="UniProtKB-UniRule"/>
</dbReference>
<comment type="similarity">
    <text evidence="4">Belongs to the shikimate dehydrogenase family.</text>
</comment>
<feature type="binding site" evidence="4">
    <location>
        <begin position="21"/>
        <end position="23"/>
    </location>
    <ligand>
        <name>shikimate</name>
        <dbReference type="ChEBI" id="CHEBI:36208"/>
    </ligand>
</feature>
<dbReference type="GO" id="GO:0009073">
    <property type="term" value="P:aromatic amino acid family biosynthetic process"/>
    <property type="evidence" value="ECO:0007669"/>
    <property type="project" value="UniProtKB-KW"/>
</dbReference>
<accession>A0A942E6A1</accession>
<dbReference type="GO" id="GO:0004764">
    <property type="term" value="F:shikimate 3-dehydrogenase (NADP+) activity"/>
    <property type="evidence" value="ECO:0007669"/>
    <property type="project" value="UniProtKB-UniRule"/>
</dbReference>
<protein>
    <recommendedName>
        <fullName evidence="4">Shikimate dehydrogenase (NADP(+))</fullName>
        <shortName evidence="4">SDH</shortName>
        <ecNumber evidence="4">1.1.1.25</ecNumber>
    </recommendedName>
</protein>
<feature type="domain" description="Shikimate dehydrogenase substrate binding N-terminal" evidence="5">
    <location>
        <begin position="13"/>
        <end position="100"/>
    </location>
</feature>
<dbReference type="EC" id="1.1.1.25" evidence="4"/>
<feature type="binding site" evidence="4">
    <location>
        <position position="73"/>
    </location>
    <ligand>
        <name>shikimate</name>
        <dbReference type="ChEBI" id="CHEBI:36208"/>
    </ligand>
</feature>
<feature type="binding site" evidence="4">
    <location>
        <position position="250"/>
    </location>
    <ligand>
        <name>NADP(+)</name>
        <dbReference type="ChEBI" id="CHEBI:58349"/>
    </ligand>
</feature>
<keyword evidence="2 4" id="KW-0560">Oxidoreductase</keyword>
<dbReference type="NCBIfam" id="NF009201">
    <property type="entry name" value="PRK12549.1"/>
    <property type="match status" value="1"/>
</dbReference>
<keyword evidence="3 4" id="KW-0057">Aromatic amino acid biosynthesis</keyword>
<keyword evidence="8" id="KW-1185">Reference proteome</keyword>
<feature type="binding site" evidence="4">
    <location>
        <position position="227"/>
    </location>
    <ligand>
        <name>NADP(+)</name>
        <dbReference type="ChEBI" id="CHEBI:58349"/>
    </ligand>
</feature>
<evidence type="ECO:0000256" key="3">
    <source>
        <dbReference type="ARBA" id="ARBA00023141"/>
    </source>
</evidence>
<dbReference type="CDD" id="cd01065">
    <property type="entry name" value="NAD_bind_Shikimate_DH"/>
    <property type="match status" value="1"/>
</dbReference>
<evidence type="ECO:0000256" key="4">
    <source>
        <dbReference type="HAMAP-Rule" id="MF_00222"/>
    </source>
</evidence>
<dbReference type="PANTHER" id="PTHR21089">
    <property type="entry name" value="SHIKIMATE DEHYDROGENASE"/>
    <property type="match status" value="1"/>
</dbReference>
<feature type="binding site" evidence="4">
    <location>
        <position position="98"/>
    </location>
    <ligand>
        <name>shikimate</name>
        <dbReference type="ChEBI" id="CHEBI:36208"/>
    </ligand>
</feature>
<dbReference type="InterPro" id="IPR036291">
    <property type="entry name" value="NAD(P)-bd_dom_sf"/>
</dbReference>
<dbReference type="InterPro" id="IPR022893">
    <property type="entry name" value="Shikimate_DH_fam"/>
</dbReference>
<proteinExistence type="inferred from homology"/>
<name>A0A942E6A1_9HYPH</name>
<sequence length="287" mass="30173">MPAQNGPSVLVGLVGRNIQRSRTPRMHEVEGARHGMRYTYQLIDAAMAGDSALGIAQILEAAALFGFAGLNITYPYKQAIMPHLDEIDDGAARVGAVNTVVLRKGKSRGYNTDLWGFGQGFDLEMGDAPRQTVVQLGAGGAGSAVANALVGCGVGELLIADLDHARATALVARLNGKGANAAALSLESIGTRRFDGIVNATPIGMDATPGMPVDRSVLRPDIWVADIIYFPLETELLASARALGCRTLSGASMAVFQAVKAFELFTGRPADADAMRATFDGFETRVP</sequence>
<dbReference type="GO" id="GO:0019632">
    <property type="term" value="P:shikimate metabolic process"/>
    <property type="evidence" value="ECO:0007669"/>
    <property type="project" value="TreeGrafter"/>
</dbReference>
<dbReference type="AlphaFoldDB" id="A0A942E6A1"/>
<dbReference type="InterPro" id="IPR013708">
    <property type="entry name" value="Shikimate_DH-bd_N"/>
</dbReference>
<feature type="active site" description="Proton acceptor" evidence="4">
    <location>
        <position position="77"/>
    </location>
</feature>